<feature type="transmembrane region" description="Helical" evidence="9">
    <location>
        <begin position="75"/>
        <end position="93"/>
    </location>
</feature>
<sequence length="475" mass="51885">MTYVVATAAAMGGFLFGFEIADISSILIMDNFVKYFNDPSSSSKGLVVSFLTLGCFLGSVAAGPLADKLSRKRSLIMAGVIMLVGVALETFSVNLGMLTAARTIAGLGVGIISAVVPTYQSELSHPAIRGRLISLQQFAITFGIMMAFWIDAAFNTIKKNNFQWRGVFIFQLVVCALFTIIMVTMPYSPRWLMSKGRKEDAIKSLMRLRSASEANEKIMREADEIEAEIERERQTEVASYGTLFGQQFRKLLLGIILQVLQQLTGINAIIYYAGQIVKTTNLTSGDGVFIGAAMVGVVNFVSTIPAVIYVDKLGRRKLLIFGAIGAALCHFVVVITSLIGGGWDDNGDYGYTNKSCAWAGLIFLYAFLCFFAVSWGPVCWIYPPEIFSTAMRSKATSITAASNWVMNFIIGLVVPIIINPLGWGLYLIFGASMVVAAFLVWAFYPETKGKTYEQIDAEFKSAILVRNMVSTSVKA</sequence>
<evidence type="ECO:0000256" key="3">
    <source>
        <dbReference type="ARBA" id="ARBA00022448"/>
    </source>
</evidence>
<evidence type="ECO:0000256" key="9">
    <source>
        <dbReference type="SAM" id="Phobius"/>
    </source>
</evidence>
<evidence type="ECO:0000256" key="5">
    <source>
        <dbReference type="ARBA" id="ARBA00022989"/>
    </source>
</evidence>
<dbReference type="AlphaFoldDB" id="A0A1R1PRE6"/>
<keyword evidence="6 9" id="KW-0472">Membrane</keyword>
<feature type="coiled-coil region" evidence="8">
    <location>
        <begin position="208"/>
        <end position="235"/>
    </location>
</feature>
<dbReference type="Pfam" id="PF00083">
    <property type="entry name" value="Sugar_tr"/>
    <property type="match status" value="1"/>
</dbReference>
<dbReference type="OrthoDB" id="6612291at2759"/>
<dbReference type="InterPro" id="IPR050360">
    <property type="entry name" value="MFS_Sugar_Transporters"/>
</dbReference>
<evidence type="ECO:0000313" key="12">
    <source>
        <dbReference type="Proteomes" id="UP000188320"/>
    </source>
</evidence>
<dbReference type="Proteomes" id="UP000188320">
    <property type="component" value="Unassembled WGS sequence"/>
</dbReference>
<keyword evidence="8" id="KW-0175">Coiled coil</keyword>
<evidence type="ECO:0000256" key="6">
    <source>
        <dbReference type="ARBA" id="ARBA00023136"/>
    </source>
</evidence>
<proteinExistence type="inferred from homology"/>
<evidence type="ECO:0000256" key="8">
    <source>
        <dbReference type="SAM" id="Coils"/>
    </source>
</evidence>
<feature type="transmembrane region" description="Helical" evidence="9">
    <location>
        <begin position="395"/>
        <end position="418"/>
    </location>
</feature>
<organism evidence="11 12">
    <name type="scientific">Zancudomyces culisetae</name>
    <name type="common">Gut fungus</name>
    <name type="synonym">Smittium culisetae</name>
    <dbReference type="NCBI Taxonomy" id="1213189"/>
    <lineage>
        <taxon>Eukaryota</taxon>
        <taxon>Fungi</taxon>
        <taxon>Fungi incertae sedis</taxon>
        <taxon>Zoopagomycota</taxon>
        <taxon>Kickxellomycotina</taxon>
        <taxon>Harpellomycetes</taxon>
        <taxon>Harpellales</taxon>
        <taxon>Legeriomycetaceae</taxon>
        <taxon>Zancudomyces</taxon>
    </lineage>
</organism>
<comment type="subcellular location">
    <subcellularLocation>
        <location evidence="1">Membrane</location>
        <topology evidence="1">Multi-pass membrane protein</topology>
    </subcellularLocation>
</comment>
<evidence type="ECO:0000256" key="7">
    <source>
        <dbReference type="RuleBase" id="RU003346"/>
    </source>
</evidence>
<keyword evidence="12" id="KW-1185">Reference proteome</keyword>
<keyword evidence="3 7" id="KW-0813">Transport</keyword>
<dbReference type="SUPFAM" id="SSF103473">
    <property type="entry name" value="MFS general substrate transporter"/>
    <property type="match status" value="1"/>
</dbReference>
<evidence type="ECO:0000313" key="11">
    <source>
        <dbReference type="EMBL" id="OMH83511.1"/>
    </source>
</evidence>
<dbReference type="GO" id="GO:0016020">
    <property type="term" value="C:membrane"/>
    <property type="evidence" value="ECO:0007669"/>
    <property type="project" value="UniProtKB-SubCell"/>
</dbReference>
<keyword evidence="4 9" id="KW-0812">Transmembrane</keyword>
<dbReference type="InterPro" id="IPR005828">
    <property type="entry name" value="MFS_sugar_transport-like"/>
</dbReference>
<feature type="transmembrane region" description="Helical" evidence="9">
    <location>
        <begin position="318"/>
        <end position="339"/>
    </location>
</feature>
<dbReference type="InterPro" id="IPR003663">
    <property type="entry name" value="Sugar/inositol_transpt"/>
</dbReference>
<evidence type="ECO:0000256" key="2">
    <source>
        <dbReference type="ARBA" id="ARBA00010992"/>
    </source>
</evidence>
<feature type="transmembrane region" description="Helical" evidence="9">
    <location>
        <begin position="288"/>
        <end position="311"/>
    </location>
</feature>
<feature type="transmembrane region" description="Helical" evidence="9">
    <location>
        <begin position="359"/>
        <end position="383"/>
    </location>
</feature>
<dbReference type="PANTHER" id="PTHR48022">
    <property type="entry name" value="PLASTIDIC GLUCOSE TRANSPORTER 4"/>
    <property type="match status" value="1"/>
</dbReference>
<accession>A0A1R1PRE6</accession>
<feature type="domain" description="Major facilitator superfamily (MFS) profile" evidence="10">
    <location>
        <begin position="5"/>
        <end position="448"/>
    </location>
</feature>
<feature type="transmembrane region" description="Helical" evidence="9">
    <location>
        <begin position="45"/>
        <end position="63"/>
    </location>
</feature>
<reference evidence="12" key="1">
    <citation type="submission" date="2017-01" db="EMBL/GenBank/DDBJ databases">
        <authorList>
            <person name="Wang Y."/>
            <person name="White M."/>
            <person name="Kvist S."/>
            <person name="Moncalvo J.-M."/>
        </authorList>
    </citation>
    <scope>NUCLEOTIDE SEQUENCE [LARGE SCALE GENOMIC DNA]</scope>
    <source>
        <strain evidence="12">COL-18-3</strain>
    </source>
</reference>
<dbReference type="InterPro" id="IPR020846">
    <property type="entry name" value="MFS_dom"/>
</dbReference>
<comment type="similarity">
    <text evidence="2 7">Belongs to the major facilitator superfamily. Sugar transporter (TC 2.A.1.1) family.</text>
</comment>
<dbReference type="PROSITE" id="PS00216">
    <property type="entry name" value="SUGAR_TRANSPORT_1"/>
    <property type="match status" value="1"/>
</dbReference>
<dbReference type="FunFam" id="1.20.1250.20:FF:000026">
    <property type="entry name" value="MFS quinate transporter QutD"/>
    <property type="match status" value="1"/>
</dbReference>
<dbReference type="EMBL" id="LSSK01000389">
    <property type="protein sequence ID" value="OMH83511.1"/>
    <property type="molecule type" value="Genomic_DNA"/>
</dbReference>
<dbReference type="NCBIfam" id="TIGR00879">
    <property type="entry name" value="SP"/>
    <property type="match status" value="1"/>
</dbReference>
<dbReference type="PRINTS" id="PR00171">
    <property type="entry name" value="SUGRTRNSPORT"/>
</dbReference>
<protein>
    <submittedName>
        <fullName evidence="11">Putative glucose transporter rco-3</fullName>
    </submittedName>
</protein>
<dbReference type="GO" id="GO:0005351">
    <property type="term" value="F:carbohydrate:proton symporter activity"/>
    <property type="evidence" value="ECO:0007669"/>
    <property type="project" value="TreeGrafter"/>
</dbReference>
<name>A0A1R1PRE6_ZANCU</name>
<evidence type="ECO:0000259" key="10">
    <source>
        <dbReference type="PROSITE" id="PS50850"/>
    </source>
</evidence>
<dbReference type="Gene3D" id="1.20.1250.20">
    <property type="entry name" value="MFS general substrate transporter like domains"/>
    <property type="match status" value="1"/>
</dbReference>
<keyword evidence="11" id="KW-0762">Sugar transport</keyword>
<comment type="caution">
    <text evidence="11">The sequence shown here is derived from an EMBL/GenBank/DDBJ whole genome shotgun (WGS) entry which is preliminary data.</text>
</comment>
<dbReference type="PANTHER" id="PTHR48022:SF2">
    <property type="entry name" value="PLASTIDIC GLUCOSE TRANSPORTER 4"/>
    <property type="match status" value="1"/>
</dbReference>
<dbReference type="PROSITE" id="PS50850">
    <property type="entry name" value="MFS"/>
    <property type="match status" value="1"/>
</dbReference>
<feature type="transmembrane region" description="Helical" evidence="9">
    <location>
        <begin position="424"/>
        <end position="444"/>
    </location>
</feature>
<evidence type="ECO:0000256" key="1">
    <source>
        <dbReference type="ARBA" id="ARBA00004141"/>
    </source>
</evidence>
<feature type="transmembrane region" description="Helical" evidence="9">
    <location>
        <begin position="99"/>
        <end position="120"/>
    </location>
</feature>
<gene>
    <name evidence="11" type="ORF">AX774_g2982</name>
</gene>
<feature type="transmembrane region" description="Helical" evidence="9">
    <location>
        <begin position="132"/>
        <end position="150"/>
    </location>
</feature>
<feature type="transmembrane region" description="Helical" evidence="9">
    <location>
        <begin position="162"/>
        <end position="187"/>
    </location>
</feature>
<feature type="transmembrane region" description="Helical" evidence="9">
    <location>
        <begin position="251"/>
        <end position="273"/>
    </location>
</feature>
<dbReference type="InterPro" id="IPR036259">
    <property type="entry name" value="MFS_trans_sf"/>
</dbReference>
<dbReference type="InterPro" id="IPR005829">
    <property type="entry name" value="Sugar_transporter_CS"/>
</dbReference>
<dbReference type="PROSITE" id="PS00217">
    <property type="entry name" value="SUGAR_TRANSPORT_2"/>
    <property type="match status" value="1"/>
</dbReference>
<evidence type="ECO:0000256" key="4">
    <source>
        <dbReference type="ARBA" id="ARBA00022692"/>
    </source>
</evidence>
<keyword evidence="5 9" id="KW-1133">Transmembrane helix</keyword>